<keyword evidence="3" id="KW-1185">Reference proteome</keyword>
<name>A0AAX4HMK2_9BACT</name>
<proteinExistence type="predicted"/>
<gene>
    <name evidence="2" type="ORF">SOO65_16975</name>
</gene>
<feature type="compositionally biased region" description="Polar residues" evidence="1">
    <location>
        <begin position="81"/>
        <end position="95"/>
    </location>
</feature>
<dbReference type="RefSeq" id="WP_321393104.1">
    <property type="nucleotide sequence ID" value="NZ_CP139487.1"/>
</dbReference>
<feature type="region of interest" description="Disordered" evidence="1">
    <location>
        <begin position="1"/>
        <end position="103"/>
    </location>
</feature>
<accession>A0AAX4HMK2</accession>
<feature type="compositionally biased region" description="Basic and acidic residues" evidence="1">
    <location>
        <begin position="71"/>
        <end position="80"/>
    </location>
</feature>
<dbReference type="Proteomes" id="UP001324634">
    <property type="component" value="Chromosome"/>
</dbReference>
<organism evidence="2 3">
    <name type="scientific">Peredibacter starrii</name>
    <dbReference type="NCBI Taxonomy" id="28202"/>
    <lineage>
        <taxon>Bacteria</taxon>
        <taxon>Pseudomonadati</taxon>
        <taxon>Bdellovibrionota</taxon>
        <taxon>Bacteriovoracia</taxon>
        <taxon>Bacteriovoracales</taxon>
        <taxon>Bacteriovoracaceae</taxon>
        <taxon>Peredibacter</taxon>
    </lineage>
</organism>
<sequence length="103" mass="11521">MINENVEPFRNPSRNNKTIKSGYDAYEDQEDKKNAESERNTGRGSEVHSGKLVHKENDFDRSGVGGSKGSESNHTKERQKQSSAGTKNTDSNLSAHQEDARRQ</sequence>
<protein>
    <submittedName>
        <fullName evidence="2">Uncharacterized protein</fullName>
    </submittedName>
</protein>
<dbReference type="AlphaFoldDB" id="A0AAX4HMK2"/>
<dbReference type="KEGG" id="psti:SOO65_16975"/>
<evidence type="ECO:0000313" key="2">
    <source>
        <dbReference type="EMBL" id="WPU64388.1"/>
    </source>
</evidence>
<evidence type="ECO:0000313" key="3">
    <source>
        <dbReference type="Proteomes" id="UP001324634"/>
    </source>
</evidence>
<reference evidence="2 3" key="1">
    <citation type="submission" date="2023-11" db="EMBL/GenBank/DDBJ databases">
        <title>Peredibacter starrii A3.12.</title>
        <authorList>
            <person name="Mitchell R.J."/>
        </authorList>
    </citation>
    <scope>NUCLEOTIDE SEQUENCE [LARGE SCALE GENOMIC DNA]</scope>
    <source>
        <strain evidence="2 3">A3.12</strain>
    </source>
</reference>
<feature type="compositionally biased region" description="Basic and acidic residues" evidence="1">
    <location>
        <begin position="30"/>
        <end position="61"/>
    </location>
</feature>
<dbReference type="EMBL" id="CP139487">
    <property type="protein sequence ID" value="WPU64388.1"/>
    <property type="molecule type" value="Genomic_DNA"/>
</dbReference>
<evidence type="ECO:0000256" key="1">
    <source>
        <dbReference type="SAM" id="MobiDB-lite"/>
    </source>
</evidence>